<evidence type="ECO:0008006" key="4">
    <source>
        <dbReference type="Google" id="ProtNLM"/>
    </source>
</evidence>
<dbReference type="OrthoDB" id="177006at2157"/>
<keyword evidence="1" id="KW-0812">Transmembrane</keyword>
<dbReference type="Pfam" id="PF11255">
    <property type="entry name" value="DUF3054"/>
    <property type="match status" value="1"/>
</dbReference>
<dbReference type="STRING" id="1227498.C492_01483"/>
<keyword evidence="1" id="KW-0472">Membrane</keyword>
<name>L9XXQ3_9EURY</name>
<evidence type="ECO:0000256" key="1">
    <source>
        <dbReference type="SAM" id="Phobius"/>
    </source>
</evidence>
<dbReference type="EMBL" id="AOIA01000018">
    <property type="protein sequence ID" value="ELY66211.1"/>
    <property type="molecule type" value="Genomic_DNA"/>
</dbReference>
<dbReference type="AlphaFoldDB" id="L9XXQ3"/>
<protein>
    <recommendedName>
        <fullName evidence="4">DUF3054 domain-containing protein</fullName>
    </recommendedName>
</protein>
<feature type="transmembrane region" description="Helical" evidence="1">
    <location>
        <begin position="20"/>
        <end position="38"/>
    </location>
</feature>
<gene>
    <name evidence="2" type="ORF">C492_01483</name>
</gene>
<keyword evidence="3" id="KW-1185">Reference proteome</keyword>
<dbReference type="Proteomes" id="UP000011531">
    <property type="component" value="Unassembled WGS sequence"/>
</dbReference>
<keyword evidence="1" id="KW-1133">Transmembrane helix</keyword>
<feature type="transmembrane region" description="Helical" evidence="1">
    <location>
        <begin position="50"/>
        <end position="72"/>
    </location>
</feature>
<dbReference type="RefSeq" id="WP_008419819.1">
    <property type="nucleotide sequence ID" value="NZ_AOIA01000018.1"/>
</dbReference>
<proteinExistence type="predicted"/>
<dbReference type="InterPro" id="IPR021414">
    <property type="entry name" value="DUF3054"/>
</dbReference>
<feature type="transmembrane region" description="Helical" evidence="1">
    <location>
        <begin position="84"/>
        <end position="103"/>
    </location>
</feature>
<reference evidence="2 3" key="1">
    <citation type="journal article" date="2014" name="PLoS Genet.">
        <title>Phylogenetically driven sequencing of extremely halophilic archaea reveals strategies for static and dynamic osmo-response.</title>
        <authorList>
            <person name="Becker E.A."/>
            <person name="Seitzer P.M."/>
            <person name="Tritt A."/>
            <person name="Larsen D."/>
            <person name="Krusor M."/>
            <person name="Yao A.I."/>
            <person name="Wu D."/>
            <person name="Madern D."/>
            <person name="Eisen J.A."/>
            <person name="Darling A.E."/>
            <person name="Facciotti M.T."/>
        </authorList>
    </citation>
    <scope>NUCLEOTIDE SEQUENCE [LARGE SCALE GENOMIC DNA]</scope>
    <source>
        <strain evidence="2 3">DSM 18795</strain>
    </source>
</reference>
<sequence length="142" mass="14394">MDAPVRSSESAGALGGRDLALGAIDLALLAAIITAGQLSHGVDPLAEPLAALETIAPFAVGWLVMAPLSGLYAPGVGKSLVRSVRATTVAWVAAANVGLILRASPLFDGTATWPFPLVITGFGLLALVGWRGAYAAYARSGR</sequence>
<evidence type="ECO:0000313" key="2">
    <source>
        <dbReference type="EMBL" id="ELY66211.1"/>
    </source>
</evidence>
<feature type="transmembrane region" description="Helical" evidence="1">
    <location>
        <begin position="115"/>
        <end position="137"/>
    </location>
</feature>
<organism evidence="2 3">
    <name type="scientific">Natronococcus jeotgali DSM 18795</name>
    <dbReference type="NCBI Taxonomy" id="1227498"/>
    <lineage>
        <taxon>Archaea</taxon>
        <taxon>Methanobacteriati</taxon>
        <taxon>Methanobacteriota</taxon>
        <taxon>Stenosarchaea group</taxon>
        <taxon>Halobacteria</taxon>
        <taxon>Halobacteriales</taxon>
        <taxon>Natrialbaceae</taxon>
        <taxon>Natronococcus</taxon>
    </lineage>
</organism>
<evidence type="ECO:0000313" key="3">
    <source>
        <dbReference type="Proteomes" id="UP000011531"/>
    </source>
</evidence>
<comment type="caution">
    <text evidence="2">The sequence shown here is derived from an EMBL/GenBank/DDBJ whole genome shotgun (WGS) entry which is preliminary data.</text>
</comment>
<accession>L9XXQ3</accession>